<evidence type="ECO:0000313" key="3">
    <source>
        <dbReference type="Proteomes" id="UP000265515"/>
    </source>
</evidence>
<evidence type="ECO:0000256" key="1">
    <source>
        <dbReference type="SAM" id="MobiDB-lite"/>
    </source>
</evidence>
<protein>
    <submittedName>
        <fullName evidence="2">Uncharacterized protein</fullName>
    </submittedName>
</protein>
<feature type="compositionally biased region" description="Low complexity" evidence="1">
    <location>
        <begin position="292"/>
        <end position="301"/>
    </location>
</feature>
<proteinExistence type="predicted"/>
<feature type="compositionally biased region" description="Basic and acidic residues" evidence="1">
    <location>
        <begin position="226"/>
        <end position="253"/>
    </location>
</feature>
<dbReference type="Proteomes" id="UP000265515">
    <property type="component" value="Unassembled WGS sequence"/>
</dbReference>
<accession>A0A388LII3</accession>
<keyword evidence="3" id="KW-1185">Reference proteome</keyword>
<comment type="caution">
    <text evidence="2">The sequence shown here is derived from an EMBL/GenBank/DDBJ whole genome shotgun (WGS) entry which is preliminary data.</text>
</comment>
<feature type="compositionally biased region" description="Acidic residues" evidence="1">
    <location>
        <begin position="180"/>
        <end position="216"/>
    </location>
</feature>
<name>A0A388LII3_CHABU</name>
<dbReference type="AlphaFoldDB" id="A0A388LII3"/>
<evidence type="ECO:0000313" key="2">
    <source>
        <dbReference type="EMBL" id="GBG82126.1"/>
    </source>
</evidence>
<gene>
    <name evidence="2" type="ORF">CBR_g34407</name>
</gene>
<organism evidence="2 3">
    <name type="scientific">Chara braunii</name>
    <name type="common">Braun's stonewort</name>
    <dbReference type="NCBI Taxonomy" id="69332"/>
    <lineage>
        <taxon>Eukaryota</taxon>
        <taxon>Viridiplantae</taxon>
        <taxon>Streptophyta</taxon>
        <taxon>Charophyceae</taxon>
        <taxon>Charales</taxon>
        <taxon>Characeae</taxon>
        <taxon>Chara</taxon>
    </lineage>
</organism>
<dbReference type="EMBL" id="BFEA01000397">
    <property type="protein sequence ID" value="GBG82126.1"/>
    <property type="molecule type" value="Genomic_DNA"/>
</dbReference>
<feature type="region of interest" description="Disordered" evidence="1">
    <location>
        <begin position="179"/>
        <end position="321"/>
    </location>
</feature>
<sequence length="321" mass="35658">MEVLLSMIRKHPDIRGLRLPNGQECKVSALFALSTNTKESLGALKCCAVFNWAEPAPEAEGGEVQDDEVELLIVQAWRTSTEGELLGILFGKVEEGHLDAITDELLVFLAELEDNLPLDILSRSDEKSGTDVLPRTLALHLLWSMCTEMDGDNCFYPSPSLYLEIDVTNLTWRGNAIEAGYEDEEEEEGEESEEEEAGTDQDDPDYSGSEEEEGSGSEEPSSHPPRSKEEEEVEAQRRREKAEGKRLIEESERLPPQLLLGDSSLNPEPPREESDGAAMEGSESRRRRRSESPTSSSQTTLRLRRTTGDRASSPVVIRPSP</sequence>
<dbReference type="Gramene" id="GBG82126">
    <property type="protein sequence ID" value="GBG82126"/>
    <property type="gene ID" value="CBR_g34407"/>
</dbReference>
<reference evidence="2 3" key="1">
    <citation type="journal article" date="2018" name="Cell">
        <title>The Chara Genome: Secondary Complexity and Implications for Plant Terrestrialization.</title>
        <authorList>
            <person name="Nishiyama T."/>
            <person name="Sakayama H."/>
            <person name="Vries J.D."/>
            <person name="Buschmann H."/>
            <person name="Saint-Marcoux D."/>
            <person name="Ullrich K.K."/>
            <person name="Haas F.B."/>
            <person name="Vanderstraeten L."/>
            <person name="Becker D."/>
            <person name="Lang D."/>
            <person name="Vosolsobe S."/>
            <person name="Rombauts S."/>
            <person name="Wilhelmsson P.K.I."/>
            <person name="Janitza P."/>
            <person name="Kern R."/>
            <person name="Heyl A."/>
            <person name="Rumpler F."/>
            <person name="Villalobos L.I.A.C."/>
            <person name="Clay J.M."/>
            <person name="Skokan R."/>
            <person name="Toyoda A."/>
            <person name="Suzuki Y."/>
            <person name="Kagoshima H."/>
            <person name="Schijlen E."/>
            <person name="Tajeshwar N."/>
            <person name="Catarino B."/>
            <person name="Hetherington A.J."/>
            <person name="Saltykova A."/>
            <person name="Bonnot C."/>
            <person name="Breuninger H."/>
            <person name="Symeonidi A."/>
            <person name="Radhakrishnan G.V."/>
            <person name="Van Nieuwerburgh F."/>
            <person name="Deforce D."/>
            <person name="Chang C."/>
            <person name="Karol K.G."/>
            <person name="Hedrich R."/>
            <person name="Ulvskov P."/>
            <person name="Glockner G."/>
            <person name="Delwiche C.F."/>
            <person name="Petrasek J."/>
            <person name="Van de Peer Y."/>
            <person name="Friml J."/>
            <person name="Beilby M."/>
            <person name="Dolan L."/>
            <person name="Kohara Y."/>
            <person name="Sugano S."/>
            <person name="Fujiyama A."/>
            <person name="Delaux P.-M."/>
            <person name="Quint M."/>
            <person name="TheiBen G."/>
            <person name="Hagemann M."/>
            <person name="Harholt J."/>
            <person name="Dunand C."/>
            <person name="Zachgo S."/>
            <person name="Langdale J."/>
            <person name="Maumus F."/>
            <person name="Straeten D.V.D."/>
            <person name="Gould S.B."/>
            <person name="Rensing S.A."/>
        </authorList>
    </citation>
    <scope>NUCLEOTIDE SEQUENCE [LARGE SCALE GENOMIC DNA]</scope>
    <source>
        <strain evidence="2 3">S276</strain>
    </source>
</reference>